<comment type="subcellular location">
    <subcellularLocation>
        <location evidence="1">Cell membrane</location>
        <topology evidence="1">Multi-pass membrane protein</topology>
    </subcellularLocation>
    <subcellularLocation>
        <location evidence="8">Membrane</location>
        <topology evidence="8">Multi-pass membrane protein</topology>
    </subcellularLocation>
</comment>
<dbReference type="InterPro" id="IPR050790">
    <property type="entry name" value="ExbB/TolQ_transport"/>
</dbReference>
<reference evidence="13" key="1">
    <citation type="submission" date="2017-04" db="EMBL/GenBank/DDBJ databases">
        <authorList>
            <person name="Varghese N."/>
            <person name="Submissions S."/>
        </authorList>
    </citation>
    <scope>NUCLEOTIDE SEQUENCE [LARGE SCALE GENOMIC DNA]</scope>
    <source>
        <strain evidence="13">RKEM611</strain>
    </source>
</reference>
<keyword evidence="13" id="KW-1185">Reference proteome</keyword>
<dbReference type="PANTHER" id="PTHR30625">
    <property type="entry name" value="PROTEIN TOLQ"/>
    <property type="match status" value="1"/>
</dbReference>
<feature type="compositionally biased region" description="Acidic residues" evidence="9">
    <location>
        <begin position="232"/>
        <end position="265"/>
    </location>
</feature>
<evidence type="ECO:0000256" key="5">
    <source>
        <dbReference type="ARBA" id="ARBA00022927"/>
    </source>
</evidence>
<dbReference type="Pfam" id="PF01618">
    <property type="entry name" value="MotA_ExbB"/>
    <property type="match status" value="1"/>
</dbReference>
<keyword evidence="2 8" id="KW-0813">Transport</keyword>
<dbReference type="PANTHER" id="PTHR30625:SF15">
    <property type="entry name" value="BIOPOLYMER TRANSPORT PROTEIN EXBB"/>
    <property type="match status" value="1"/>
</dbReference>
<evidence type="ECO:0000313" key="13">
    <source>
        <dbReference type="Proteomes" id="UP000192907"/>
    </source>
</evidence>
<evidence type="ECO:0000256" key="8">
    <source>
        <dbReference type="RuleBase" id="RU004057"/>
    </source>
</evidence>
<proteinExistence type="inferred from homology"/>
<gene>
    <name evidence="12" type="ORF">SAMN06296036_101384</name>
</gene>
<evidence type="ECO:0000256" key="7">
    <source>
        <dbReference type="ARBA" id="ARBA00023136"/>
    </source>
</evidence>
<name>A0A1Y6B8W8_9BACT</name>
<keyword evidence="7 10" id="KW-0472">Membrane</keyword>
<comment type="similarity">
    <text evidence="8">Belongs to the exbB/tolQ family.</text>
</comment>
<feature type="transmembrane region" description="Helical" evidence="10">
    <location>
        <begin position="113"/>
        <end position="132"/>
    </location>
</feature>
<keyword evidence="4 10" id="KW-0812">Transmembrane</keyword>
<dbReference type="OrthoDB" id="5292321at2"/>
<organism evidence="12 13">
    <name type="scientific">Pseudobacteriovorax antillogorgiicola</name>
    <dbReference type="NCBI Taxonomy" id="1513793"/>
    <lineage>
        <taxon>Bacteria</taxon>
        <taxon>Pseudomonadati</taxon>
        <taxon>Bdellovibrionota</taxon>
        <taxon>Oligoflexia</taxon>
        <taxon>Oligoflexales</taxon>
        <taxon>Pseudobacteriovoracaceae</taxon>
        <taxon>Pseudobacteriovorax</taxon>
    </lineage>
</organism>
<sequence>MWSQLAVSLQNGNTYLILILILGFLGTTIIFERFINLQFRYYVDFGKFLNNLRRSVQAEDLDRAVSICKNASNTSLPAIGLKALEAAERDPTTVRGTIEEETIDFLPKLETRIGILPALSTLILLIGVLGTIDGLWNAFDSIEILDTSEKQARLANGIAESLNPTTMGLLISMIFLTGHQILKGMAIKLTERLHYGVSVIMNLLVPNEVPTYVAAAPIEAPVAMAPQQPDDSAADLDEPEAEPEEEDDSFDDASVEDIKDEEEII</sequence>
<dbReference type="EMBL" id="FWZT01000001">
    <property type="protein sequence ID" value="SME90662.1"/>
    <property type="molecule type" value="Genomic_DNA"/>
</dbReference>
<keyword evidence="3" id="KW-1003">Cell membrane</keyword>
<dbReference type="STRING" id="1513793.SAMN06296036_101384"/>
<feature type="transmembrane region" description="Helical" evidence="10">
    <location>
        <begin position="12"/>
        <end position="31"/>
    </location>
</feature>
<evidence type="ECO:0000313" key="12">
    <source>
        <dbReference type="EMBL" id="SME90662.1"/>
    </source>
</evidence>
<evidence type="ECO:0000256" key="6">
    <source>
        <dbReference type="ARBA" id="ARBA00022989"/>
    </source>
</evidence>
<feature type="domain" description="MotA/TolQ/ExbB proton channel" evidence="11">
    <location>
        <begin position="82"/>
        <end position="192"/>
    </location>
</feature>
<dbReference type="InterPro" id="IPR002898">
    <property type="entry name" value="MotA_ExbB_proton_chnl"/>
</dbReference>
<evidence type="ECO:0000256" key="4">
    <source>
        <dbReference type="ARBA" id="ARBA00022692"/>
    </source>
</evidence>
<evidence type="ECO:0000256" key="1">
    <source>
        <dbReference type="ARBA" id="ARBA00004651"/>
    </source>
</evidence>
<feature type="region of interest" description="Disordered" evidence="9">
    <location>
        <begin position="223"/>
        <end position="265"/>
    </location>
</feature>
<evidence type="ECO:0000256" key="3">
    <source>
        <dbReference type="ARBA" id="ARBA00022475"/>
    </source>
</evidence>
<dbReference type="Proteomes" id="UP000192907">
    <property type="component" value="Unassembled WGS sequence"/>
</dbReference>
<keyword evidence="5 8" id="KW-0653">Protein transport</keyword>
<evidence type="ECO:0000259" key="11">
    <source>
        <dbReference type="Pfam" id="PF01618"/>
    </source>
</evidence>
<evidence type="ECO:0000256" key="9">
    <source>
        <dbReference type="SAM" id="MobiDB-lite"/>
    </source>
</evidence>
<dbReference type="GO" id="GO:0017038">
    <property type="term" value="P:protein import"/>
    <property type="evidence" value="ECO:0007669"/>
    <property type="project" value="TreeGrafter"/>
</dbReference>
<dbReference type="RefSeq" id="WP_132314501.1">
    <property type="nucleotide sequence ID" value="NZ_FWZT01000001.1"/>
</dbReference>
<protein>
    <submittedName>
        <fullName evidence="12">Biopolymer transport protein ExbB/TolQ</fullName>
    </submittedName>
</protein>
<evidence type="ECO:0000256" key="2">
    <source>
        <dbReference type="ARBA" id="ARBA00022448"/>
    </source>
</evidence>
<keyword evidence="6 10" id="KW-1133">Transmembrane helix</keyword>
<dbReference type="GO" id="GO:0005886">
    <property type="term" value="C:plasma membrane"/>
    <property type="evidence" value="ECO:0007669"/>
    <property type="project" value="UniProtKB-SubCell"/>
</dbReference>
<evidence type="ECO:0000256" key="10">
    <source>
        <dbReference type="SAM" id="Phobius"/>
    </source>
</evidence>
<dbReference type="AlphaFoldDB" id="A0A1Y6B8W8"/>
<accession>A0A1Y6B8W8</accession>